<reference evidence="2 3" key="1">
    <citation type="journal article" date="2021" name="ISME Commun">
        <title>Automated analysis of genomic sequences facilitates high-throughput and comprehensive description of bacteria.</title>
        <authorList>
            <person name="Hitch T.C.A."/>
        </authorList>
    </citation>
    <scope>NUCLEOTIDE SEQUENCE [LARGE SCALE GENOMIC DNA]</scope>
    <source>
        <strain evidence="2 3">Sanger_18</strain>
    </source>
</reference>
<comment type="caution">
    <text evidence="2">The sequence shown here is derived from an EMBL/GenBank/DDBJ whole genome shotgun (WGS) entry which is preliminary data.</text>
</comment>
<dbReference type="InterPro" id="IPR025404">
    <property type="entry name" value="DUF4130"/>
</dbReference>
<keyword evidence="3" id="KW-1185">Reference proteome</keyword>
<evidence type="ECO:0000313" key="2">
    <source>
        <dbReference type="EMBL" id="MCU6745014.1"/>
    </source>
</evidence>
<name>A0ABT2T5I5_9FIRM</name>
<dbReference type="Pfam" id="PF13566">
    <property type="entry name" value="DUF4130"/>
    <property type="match status" value="1"/>
</dbReference>
<feature type="domain" description="DUF4130" evidence="1">
    <location>
        <begin position="88"/>
        <end position="252"/>
    </location>
</feature>
<dbReference type="RefSeq" id="WP_262575125.1">
    <property type="nucleotide sequence ID" value="NZ_JAOQKJ010000008.1"/>
</dbReference>
<evidence type="ECO:0000259" key="1">
    <source>
        <dbReference type="Pfam" id="PF13566"/>
    </source>
</evidence>
<accession>A0ABT2T5I5</accession>
<dbReference type="NCBIfam" id="TIGR03915">
    <property type="entry name" value="SAM_7_link_chp"/>
    <property type="match status" value="1"/>
</dbReference>
<evidence type="ECO:0000313" key="3">
    <source>
        <dbReference type="Proteomes" id="UP001652432"/>
    </source>
</evidence>
<dbReference type="Proteomes" id="UP001652432">
    <property type="component" value="Unassembled WGS sequence"/>
</dbReference>
<dbReference type="EMBL" id="JAOQKJ010000008">
    <property type="protein sequence ID" value="MCU6745014.1"/>
    <property type="molecule type" value="Genomic_DNA"/>
</dbReference>
<proteinExistence type="predicted"/>
<sequence>MEEYYLICEDSLEGIFSGVYQAYLQKCPLERVHLIAGEEENYRLFAVYKRCESSREHAEKVGRTLKRELGEEGYYRICRTLASYEADKAEAVFRTIVMALHRKTGGKILEDLKDPYIRRVFELDRTVGNETHSHIEFIRFRELADGVLYAQISPKNHILTFLMPHFTDRFPLENFVIHDIGRNLFAVHPAEREYVMVSGQEEWKLPDTFSEGEEKYSELFTEFFHTIAIKERTNSELQRGMLPVRYRKYMTEFNRGNTGNTANK</sequence>
<gene>
    <name evidence="2" type="ORF">OCV77_10990</name>
</gene>
<dbReference type="InterPro" id="IPR023875">
    <property type="entry name" value="DNA_repair_put"/>
</dbReference>
<organism evidence="2 3">
    <name type="scientific">Suilimivivens aceti</name>
    <dbReference type="NCBI Taxonomy" id="2981774"/>
    <lineage>
        <taxon>Bacteria</taxon>
        <taxon>Bacillati</taxon>
        <taxon>Bacillota</taxon>
        <taxon>Clostridia</taxon>
        <taxon>Lachnospirales</taxon>
        <taxon>Lachnospiraceae</taxon>
        <taxon>Suilimivivens</taxon>
    </lineage>
</organism>
<protein>
    <submittedName>
        <fullName evidence="2">TIGR03915 family putative DNA repair protein</fullName>
    </submittedName>
</protein>